<gene>
    <name evidence="1" type="ORF">J7W16_13010</name>
</gene>
<proteinExistence type="predicted"/>
<sequence length="90" mass="9965">MSEKSNVKKQAVALKYDHSIDDSPRVIGKGNGIIAEEIIAKAKENNIPIQEDHSLVSLLAQLEINQSIPNELYGVVAELFAFIYKIDRDG</sequence>
<dbReference type="SUPFAM" id="SSF160544">
    <property type="entry name" value="EscU C-terminal domain-like"/>
    <property type="match status" value="1"/>
</dbReference>
<dbReference type="Pfam" id="PF01312">
    <property type="entry name" value="Bac_export_2"/>
    <property type="match status" value="1"/>
</dbReference>
<dbReference type="InterPro" id="IPR006135">
    <property type="entry name" value="T3SS_substrate_exporter"/>
</dbReference>
<dbReference type="EMBL" id="JAGKSQ010000005">
    <property type="protein sequence ID" value="MBP3952053.1"/>
    <property type="molecule type" value="Genomic_DNA"/>
</dbReference>
<accession>A0A940WX39</accession>
<dbReference type="PANTHER" id="PTHR30531">
    <property type="entry name" value="FLAGELLAR BIOSYNTHETIC PROTEIN FLHB"/>
    <property type="match status" value="1"/>
</dbReference>
<dbReference type="InterPro" id="IPR029025">
    <property type="entry name" value="T3SS_substrate_exporter_C"/>
</dbReference>
<dbReference type="GO" id="GO:0005886">
    <property type="term" value="C:plasma membrane"/>
    <property type="evidence" value="ECO:0007669"/>
    <property type="project" value="TreeGrafter"/>
</dbReference>
<dbReference type="AlphaFoldDB" id="A0A940WX39"/>
<protein>
    <submittedName>
        <fullName evidence="1">EscU/YscU/HrcU family type III secretion system export apparatus switch protein</fullName>
    </submittedName>
</protein>
<name>A0A940WX39_9BACI</name>
<keyword evidence="2" id="KW-1185">Reference proteome</keyword>
<evidence type="ECO:0000313" key="1">
    <source>
        <dbReference type="EMBL" id="MBP3952053.1"/>
    </source>
</evidence>
<comment type="caution">
    <text evidence="1">The sequence shown here is derived from an EMBL/GenBank/DDBJ whole genome shotgun (WGS) entry which is preliminary data.</text>
</comment>
<organism evidence="1 2">
    <name type="scientific">Halalkalibacter suaedae</name>
    <dbReference type="NCBI Taxonomy" id="2822140"/>
    <lineage>
        <taxon>Bacteria</taxon>
        <taxon>Bacillati</taxon>
        <taxon>Bacillota</taxon>
        <taxon>Bacilli</taxon>
        <taxon>Bacillales</taxon>
        <taxon>Bacillaceae</taxon>
        <taxon>Halalkalibacter</taxon>
    </lineage>
</organism>
<evidence type="ECO:0000313" key="2">
    <source>
        <dbReference type="Proteomes" id="UP000678228"/>
    </source>
</evidence>
<reference evidence="1" key="1">
    <citation type="submission" date="2021-03" db="EMBL/GenBank/DDBJ databases">
        <title>Bacillus suaedae sp. nov., isolated from Suaeda aralocaspica.</title>
        <authorList>
            <person name="Lei R.F.R."/>
        </authorList>
    </citation>
    <scope>NUCLEOTIDE SEQUENCE</scope>
    <source>
        <strain evidence="1">YZJH907-2</strain>
    </source>
</reference>
<dbReference type="Gene3D" id="3.40.1690.10">
    <property type="entry name" value="secretion proteins EscU"/>
    <property type="match status" value="1"/>
</dbReference>
<dbReference type="GO" id="GO:0009306">
    <property type="term" value="P:protein secretion"/>
    <property type="evidence" value="ECO:0007669"/>
    <property type="project" value="InterPro"/>
</dbReference>
<dbReference type="RefSeq" id="WP_210597755.1">
    <property type="nucleotide sequence ID" value="NZ_JAGKSQ010000005.1"/>
</dbReference>
<dbReference type="Proteomes" id="UP000678228">
    <property type="component" value="Unassembled WGS sequence"/>
</dbReference>
<dbReference type="PANTHER" id="PTHR30531:SF12">
    <property type="entry name" value="FLAGELLAR BIOSYNTHETIC PROTEIN FLHB"/>
    <property type="match status" value="1"/>
</dbReference>